<comment type="caution">
    <text evidence="1">The sequence shown here is derived from an EMBL/GenBank/DDBJ whole genome shotgun (WGS) entry which is preliminary data.</text>
</comment>
<organism evidence="1 2">
    <name type="scientific">Zalaria obscura</name>
    <dbReference type="NCBI Taxonomy" id="2024903"/>
    <lineage>
        <taxon>Eukaryota</taxon>
        <taxon>Fungi</taxon>
        <taxon>Dikarya</taxon>
        <taxon>Ascomycota</taxon>
        <taxon>Pezizomycotina</taxon>
        <taxon>Dothideomycetes</taxon>
        <taxon>Dothideomycetidae</taxon>
        <taxon>Dothideales</taxon>
        <taxon>Zalariaceae</taxon>
        <taxon>Zalaria</taxon>
    </lineage>
</organism>
<evidence type="ECO:0000313" key="1">
    <source>
        <dbReference type="EMBL" id="KAK8213299.1"/>
    </source>
</evidence>
<protein>
    <submittedName>
        <fullName evidence="1">Uncharacterized protein</fullName>
    </submittedName>
</protein>
<evidence type="ECO:0000313" key="2">
    <source>
        <dbReference type="Proteomes" id="UP001320706"/>
    </source>
</evidence>
<reference evidence="1" key="1">
    <citation type="submission" date="2024-02" db="EMBL/GenBank/DDBJ databases">
        <title>Metagenome Assembled Genome of Zalaria obscura JY119.</title>
        <authorList>
            <person name="Vighnesh L."/>
            <person name="Jagadeeshwari U."/>
            <person name="Venkata Ramana C."/>
            <person name="Sasikala C."/>
        </authorList>
    </citation>
    <scope>NUCLEOTIDE SEQUENCE</scope>
    <source>
        <strain evidence="1">JY119</strain>
    </source>
</reference>
<name>A0ACC3SIA3_9PEZI</name>
<dbReference type="EMBL" id="JAMKPW020000011">
    <property type="protein sequence ID" value="KAK8213299.1"/>
    <property type="molecule type" value="Genomic_DNA"/>
</dbReference>
<proteinExistence type="predicted"/>
<keyword evidence="2" id="KW-1185">Reference proteome</keyword>
<dbReference type="Proteomes" id="UP001320706">
    <property type="component" value="Unassembled WGS sequence"/>
</dbReference>
<sequence length="268" mass="29875">MPTLSKVFTRSKEAKEKEALEESAQNTQNGHSPPPSYASPPDYDPEDVAPPPDLTAGFAKLRLAPGQDTVPMPDECTAHLKLLECFYRLRQKIGSSDGLFGISNSALRPLSEEPSFKEPEFLAKLAEKRWAIYVSRAVDRFARWRDAIAPTTAYLDMSIQQDLDAMGSYVNPSAEHPSIEFNREMVPPIGESYAPPTRYKCFADFYKMCSWFGMLTCSILALTWKTASERVGCHCGTLLCHGNKLRAASTAQRSNTNRLQKRRSSSLA</sequence>
<gene>
    <name evidence="1" type="ORF">M8818_002598</name>
</gene>
<accession>A0ACC3SIA3</accession>